<name>A0ABP6ZZ66_9ACTN</name>
<feature type="domain" description="Pyridoxamine 5'-phosphate oxidase N-terminal" evidence="2">
    <location>
        <begin position="45"/>
        <end position="128"/>
    </location>
</feature>
<dbReference type="Pfam" id="PF01243">
    <property type="entry name" value="PNPOx_N"/>
    <property type="match status" value="1"/>
</dbReference>
<dbReference type="InterPro" id="IPR012349">
    <property type="entry name" value="Split_barrel_FMN-bd"/>
</dbReference>
<proteinExistence type="predicted"/>
<evidence type="ECO:0000259" key="2">
    <source>
        <dbReference type="Pfam" id="PF01243"/>
    </source>
</evidence>
<evidence type="ECO:0000256" key="1">
    <source>
        <dbReference type="ARBA" id="ARBA00023002"/>
    </source>
</evidence>
<dbReference type="InterPro" id="IPR052019">
    <property type="entry name" value="F420H2_bilvrd_red/Heme_oxyg"/>
</dbReference>
<keyword evidence="1" id="KW-0560">Oxidoreductase</keyword>
<evidence type="ECO:0000313" key="3">
    <source>
        <dbReference type="EMBL" id="GAA3620643.1"/>
    </source>
</evidence>
<comment type="caution">
    <text evidence="3">The sequence shown here is derived from an EMBL/GenBank/DDBJ whole genome shotgun (WGS) entry which is preliminary data.</text>
</comment>
<dbReference type="Gene3D" id="2.30.110.10">
    <property type="entry name" value="Electron Transport, Fmn-binding Protein, Chain A"/>
    <property type="match status" value="1"/>
</dbReference>
<dbReference type="PANTHER" id="PTHR35176:SF6">
    <property type="entry name" value="HEME OXYGENASE HI_0854-RELATED"/>
    <property type="match status" value="1"/>
</dbReference>
<dbReference type="Proteomes" id="UP001500630">
    <property type="component" value="Unassembled WGS sequence"/>
</dbReference>
<protein>
    <submittedName>
        <fullName evidence="3">Pyridoxamine 5'-phosphate oxidase family protein</fullName>
    </submittedName>
</protein>
<sequence>MCAGLILSVPSSMMMAMASWQEFDQQAPELAAVARRLMDAYKHKVLATLRKDGSPRVSGIETSFKDGELWTGSMPQAVKALDLRRDPRMAIHVGSKDPEGPDPSAWEGDVKLTGRAVEITDEAVLTSFQLPGTDSHLFRIELTEAVWTRVEGDDLVIDAWHEGAGVRQIRRK</sequence>
<dbReference type="SUPFAM" id="SSF50475">
    <property type="entry name" value="FMN-binding split barrel"/>
    <property type="match status" value="1"/>
</dbReference>
<dbReference type="EMBL" id="BAABDQ010000062">
    <property type="protein sequence ID" value="GAA3620643.1"/>
    <property type="molecule type" value="Genomic_DNA"/>
</dbReference>
<accession>A0ABP6ZZ66</accession>
<keyword evidence="4" id="KW-1185">Reference proteome</keyword>
<gene>
    <name evidence="3" type="ORF">GCM10022419_127900</name>
</gene>
<organism evidence="3 4">
    <name type="scientific">Nonomuraea rosea</name>
    <dbReference type="NCBI Taxonomy" id="638574"/>
    <lineage>
        <taxon>Bacteria</taxon>
        <taxon>Bacillati</taxon>
        <taxon>Actinomycetota</taxon>
        <taxon>Actinomycetes</taxon>
        <taxon>Streptosporangiales</taxon>
        <taxon>Streptosporangiaceae</taxon>
        <taxon>Nonomuraea</taxon>
    </lineage>
</organism>
<dbReference type="PANTHER" id="PTHR35176">
    <property type="entry name" value="HEME OXYGENASE HI_0854-RELATED"/>
    <property type="match status" value="1"/>
</dbReference>
<reference evidence="4" key="1">
    <citation type="journal article" date="2019" name="Int. J. Syst. Evol. Microbiol.">
        <title>The Global Catalogue of Microorganisms (GCM) 10K type strain sequencing project: providing services to taxonomists for standard genome sequencing and annotation.</title>
        <authorList>
            <consortium name="The Broad Institute Genomics Platform"/>
            <consortium name="The Broad Institute Genome Sequencing Center for Infectious Disease"/>
            <person name="Wu L."/>
            <person name="Ma J."/>
        </authorList>
    </citation>
    <scope>NUCLEOTIDE SEQUENCE [LARGE SCALE GENOMIC DNA]</scope>
    <source>
        <strain evidence="4">JCM 17326</strain>
    </source>
</reference>
<evidence type="ECO:0000313" key="4">
    <source>
        <dbReference type="Proteomes" id="UP001500630"/>
    </source>
</evidence>
<dbReference type="InterPro" id="IPR011576">
    <property type="entry name" value="Pyridox_Oxase_N"/>
</dbReference>